<evidence type="ECO:0000313" key="2">
    <source>
        <dbReference type="Proteomes" id="UP000800035"/>
    </source>
</evidence>
<protein>
    <recommendedName>
        <fullName evidence="3">F-box domain-containing protein</fullName>
    </recommendedName>
</protein>
<organism evidence="1 2">
    <name type="scientific">Byssothecium circinans</name>
    <dbReference type="NCBI Taxonomy" id="147558"/>
    <lineage>
        <taxon>Eukaryota</taxon>
        <taxon>Fungi</taxon>
        <taxon>Dikarya</taxon>
        <taxon>Ascomycota</taxon>
        <taxon>Pezizomycotina</taxon>
        <taxon>Dothideomycetes</taxon>
        <taxon>Pleosporomycetidae</taxon>
        <taxon>Pleosporales</taxon>
        <taxon>Massarineae</taxon>
        <taxon>Massarinaceae</taxon>
        <taxon>Byssothecium</taxon>
    </lineage>
</organism>
<keyword evidence="2" id="KW-1185">Reference proteome</keyword>
<name>A0A6A5UAP0_9PLEO</name>
<accession>A0A6A5UAP0</accession>
<dbReference type="EMBL" id="ML976987">
    <property type="protein sequence ID" value="KAF1958187.1"/>
    <property type="molecule type" value="Genomic_DNA"/>
</dbReference>
<proteinExistence type="predicted"/>
<reference evidence="1" key="1">
    <citation type="journal article" date="2020" name="Stud. Mycol.">
        <title>101 Dothideomycetes genomes: a test case for predicting lifestyles and emergence of pathogens.</title>
        <authorList>
            <person name="Haridas S."/>
            <person name="Albert R."/>
            <person name="Binder M."/>
            <person name="Bloem J."/>
            <person name="Labutti K."/>
            <person name="Salamov A."/>
            <person name="Andreopoulos B."/>
            <person name="Baker S."/>
            <person name="Barry K."/>
            <person name="Bills G."/>
            <person name="Bluhm B."/>
            <person name="Cannon C."/>
            <person name="Castanera R."/>
            <person name="Culley D."/>
            <person name="Daum C."/>
            <person name="Ezra D."/>
            <person name="Gonzalez J."/>
            <person name="Henrissat B."/>
            <person name="Kuo A."/>
            <person name="Liang C."/>
            <person name="Lipzen A."/>
            <person name="Lutzoni F."/>
            <person name="Magnuson J."/>
            <person name="Mondo S."/>
            <person name="Nolan M."/>
            <person name="Ohm R."/>
            <person name="Pangilinan J."/>
            <person name="Park H.-J."/>
            <person name="Ramirez L."/>
            <person name="Alfaro M."/>
            <person name="Sun H."/>
            <person name="Tritt A."/>
            <person name="Yoshinaga Y."/>
            <person name="Zwiers L.-H."/>
            <person name="Turgeon B."/>
            <person name="Goodwin S."/>
            <person name="Spatafora J."/>
            <person name="Crous P."/>
            <person name="Grigoriev I."/>
        </authorList>
    </citation>
    <scope>NUCLEOTIDE SEQUENCE</scope>
    <source>
        <strain evidence="1">CBS 675.92</strain>
    </source>
</reference>
<dbReference type="OrthoDB" id="4757858at2759"/>
<evidence type="ECO:0000313" key="1">
    <source>
        <dbReference type="EMBL" id="KAF1958187.1"/>
    </source>
</evidence>
<evidence type="ECO:0008006" key="3">
    <source>
        <dbReference type="Google" id="ProtNLM"/>
    </source>
</evidence>
<dbReference type="AlphaFoldDB" id="A0A6A5UAP0"/>
<dbReference type="Proteomes" id="UP000800035">
    <property type="component" value="Unassembled WGS sequence"/>
</dbReference>
<sequence>MNLLNLPPELLILIVEQLKVDSFSQKDLVDLSLANKELGTMAQHILHQDPWAIASKHNSILLARTLLSRPDLAHEVETMMFKLPITKKAKHPDLKMSPEELQQFLMDCAIQAMSTQHLWGERDRRELMRWVKALQRGETLAIRALLLTLASNLRFFAPLFLDGGDVAKVIPEHTTLFGVLGYDFPADIVTVMIKLDKLKELMVVGCQLPLLRDLCLPSLRSLIVWVNYHKAGVSAQPTKRIFVPRLEKLDVKVHISELRKKRQASVHALLQNIETDHDGTLKIKEVIFIIECLSPRPVPARPLSGPGFQYFVRDMQSVKDTLEVLRTSLMSVSAYRRRCKGVLYRYRPFISLSCFQRLRELEVFQEAVIPHDYCKPNFAKPNLALLFPETLEKLIINCLNGAVVPWLDELSDTFSSGFLPCLKFVELRCDPASKYSAWWFGNLLHRHRASTQFLAGGVTMKAVDMAKTDTQRMAAENDDLDWVLEF</sequence>
<gene>
    <name evidence="1" type="ORF">CC80DRAFT_534000</name>
</gene>